<accession>A0ABY1KBX1</accession>
<protein>
    <submittedName>
        <fullName evidence="1">Uncharacterized protein</fullName>
    </submittedName>
</protein>
<evidence type="ECO:0000313" key="1">
    <source>
        <dbReference type="EMBL" id="SIR57825.1"/>
    </source>
</evidence>
<dbReference type="Proteomes" id="UP000186808">
    <property type="component" value="Unassembled WGS sequence"/>
</dbReference>
<proteinExistence type="predicted"/>
<name>A0ABY1KBX1_9GAMM</name>
<evidence type="ECO:0000313" key="2">
    <source>
        <dbReference type="Proteomes" id="UP000186808"/>
    </source>
</evidence>
<reference evidence="1 2" key="1">
    <citation type="submission" date="2017-01" db="EMBL/GenBank/DDBJ databases">
        <authorList>
            <person name="Varghese N."/>
            <person name="Submissions S."/>
        </authorList>
    </citation>
    <scope>NUCLEOTIDE SEQUENCE [LARGE SCALE GENOMIC DNA]</scope>
    <source>
        <strain evidence="1 2">ATCC 33342</strain>
    </source>
</reference>
<sequence length="130" mass="14672">MPDPYLGYYKTLLKSATENDLVQLQAIIDARDTSVFPPSNEFNNIRQQLEALATIKNVPEFDRDYALYTMFRAGRAYGDRTRINDGEAIALRGLANKRYKFLQIKAAIEDHDDQGLVDAVSVADINQPGF</sequence>
<comment type="caution">
    <text evidence="1">The sequence shown here is derived from an EMBL/GenBank/DDBJ whole genome shotgun (WGS) entry which is preliminary data.</text>
</comment>
<feature type="non-terminal residue" evidence="1">
    <location>
        <position position="130"/>
    </location>
</feature>
<gene>
    <name evidence="1" type="ORF">SAMN05421777_1161</name>
</gene>
<dbReference type="RefSeq" id="WP_139325580.1">
    <property type="nucleotide sequence ID" value="NZ_FTNL01000016.1"/>
</dbReference>
<keyword evidence="2" id="KW-1185">Reference proteome</keyword>
<organism evidence="1 2">
    <name type="scientific">Fluoribacter gormanii</name>
    <dbReference type="NCBI Taxonomy" id="464"/>
    <lineage>
        <taxon>Bacteria</taxon>
        <taxon>Pseudomonadati</taxon>
        <taxon>Pseudomonadota</taxon>
        <taxon>Gammaproteobacteria</taxon>
        <taxon>Legionellales</taxon>
        <taxon>Legionellaceae</taxon>
        <taxon>Fluoribacter</taxon>
    </lineage>
</organism>
<dbReference type="EMBL" id="FTNL01000016">
    <property type="protein sequence ID" value="SIR57825.1"/>
    <property type="molecule type" value="Genomic_DNA"/>
</dbReference>